<evidence type="ECO:0000313" key="2">
    <source>
        <dbReference type="Proteomes" id="UP000516412"/>
    </source>
</evidence>
<sequence>MDTLKMKMRRHDRQSALYTGDCRQILPALAAQGIKVQTCITSPPYYGLRDYGCAGQIGLEPTVAEYIDNLVQVFRLVRDVPADDGTLWLNLGDSYAGSGKSSNTGGSPFSGYQDSFQTSTQLTGRLKAHGFNEVKTAPLSDGLKVKDLIGIPWRVALALQADGWYLRQDIIWHKTNPMPESVTDRCARAHEYLFLLSKNSRYCFDHEAIREPSDSYERPGADRQHDFCRAKGKYTATPNPGQRATQHRSNREHTPARPLRNKRSVWPVATVAARHDHLAAFPPKLVEPCILAGSRPGDVVLDPFSGSGTVAETANRLGRRWIGIELNPAFADLHGQRTAQQAIGF</sequence>
<name>A0ACD0ZN97_9NEIS</name>
<evidence type="ECO:0000313" key="1">
    <source>
        <dbReference type="EMBL" id="QNT59549.2"/>
    </source>
</evidence>
<proteinExistence type="predicted"/>
<keyword evidence="1" id="KW-0489">Methyltransferase</keyword>
<accession>A0ACD0ZN97</accession>
<dbReference type="Proteomes" id="UP000516412">
    <property type="component" value="Chromosome"/>
</dbReference>
<dbReference type="EMBL" id="CP060414">
    <property type="protein sequence ID" value="QNT59549.2"/>
    <property type="molecule type" value="Genomic_DNA"/>
</dbReference>
<keyword evidence="2" id="KW-1185">Reference proteome</keyword>
<organism evidence="1 2">
    <name type="scientific">Neisseria musculi</name>
    <dbReference type="NCBI Taxonomy" id="1815583"/>
    <lineage>
        <taxon>Bacteria</taxon>
        <taxon>Pseudomonadati</taxon>
        <taxon>Pseudomonadota</taxon>
        <taxon>Betaproteobacteria</taxon>
        <taxon>Neisseriales</taxon>
        <taxon>Neisseriaceae</taxon>
        <taxon>Neisseria</taxon>
    </lineage>
</organism>
<keyword evidence="1" id="KW-0808">Transferase</keyword>
<reference evidence="1" key="1">
    <citation type="submission" date="2024-06" db="EMBL/GenBank/DDBJ databases">
        <title>Complete Genome Sequence of mouse commensal type strain Neisseria musculi.</title>
        <authorList>
            <person name="Thapa E."/>
            <person name="Aluvathingal J."/>
            <person name="Nadendla S."/>
            <person name="Mehta A."/>
            <person name="Tettelin H."/>
            <person name="Weyand N.J."/>
        </authorList>
    </citation>
    <scope>NUCLEOTIDE SEQUENCE</scope>
    <source>
        <strain evidence="1">NW831</strain>
    </source>
</reference>
<protein>
    <submittedName>
        <fullName evidence="1">DNA methylase family protein</fullName>
    </submittedName>
</protein>
<gene>
    <name evidence="1" type="ORF">H7A79_0499</name>
</gene>